<dbReference type="EMBL" id="RQTK01000142">
    <property type="protein sequence ID" value="RUS86318.1"/>
    <property type="molecule type" value="Genomic_DNA"/>
</dbReference>
<dbReference type="SMART" id="SM00429">
    <property type="entry name" value="IPT"/>
    <property type="match status" value="2"/>
</dbReference>
<dbReference type="InterPro" id="IPR011658">
    <property type="entry name" value="PA14_dom"/>
</dbReference>
<accession>A0A3S1HUE2</accession>
<organism evidence="4 5">
    <name type="scientific">Elysia chlorotica</name>
    <name type="common">Eastern emerald elysia</name>
    <name type="synonym">Sea slug</name>
    <dbReference type="NCBI Taxonomy" id="188477"/>
    <lineage>
        <taxon>Eukaryota</taxon>
        <taxon>Metazoa</taxon>
        <taxon>Spiralia</taxon>
        <taxon>Lophotrochozoa</taxon>
        <taxon>Mollusca</taxon>
        <taxon>Gastropoda</taxon>
        <taxon>Heterobranchia</taxon>
        <taxon>Euthyneura</taxon>
        <taxon>Panpulmonata</taxon>
        <taxon>Sacoglossa</taxon>
        <taxon>Placobranchoidea</taxon>
        <taxon>Plakobranchidae</taxon>
        <taxon>Elysia</taxon>
    </lineage>
</organism>
<dbReference type="PANTHER" id="PTHR46769">
    <property type="entry name" value="POLYCYSTIC KIDNEY AND HEPATIC DISEASE 1 (AUTOSOMAL RECESSIVE)-LIKE 1"/>
    <property type="match status" value="1"/>
</dbReference>
<dbReference type="InterPro" id="IPR037524">
    <property type="entry name" value="PA14/GLEYA"/>
</dbReference>
<dbReference type="CDD" id="cd00603">
    <property type="entry name" value="IPT_PCSR"/>
    <property type="match status" value="2"/>
</dbReference>
<dbReference type="AlphaFoldDB" id="A0A3S1HUE2"/>
<dbReference type="InterPro" id="IPR002909">
    <property type="entry name" value="IPT_dom"/>
</dbReference>
<dbReference type="InterPro" id="IPR014756">
    <property type="entry name" value="Ig_E-set"/>
</dbReference>
<dbReference type="Pfam" id="PF07691">
    <property type="entry name" value="PA14"/>
    <property type="match status" value="1"/>
</dbReference>
<gene>
    <name evidence="4" type="ORF">EGW08_005903</name>
</gene>
<evidence type="ECO:0000313" key="4">
    <source>
        <dbReference type="EMBL" id="RUS86318.1"/>
    </source>
</evidence>
<keyword evidence="1 2" id="KW-0732">Signal</keyword>
<dbReference type="PROSITE" id="PS51820">
    <property type="entry name" value="PA14"/>
    <property type="match status" value="1"/>
</dbReference>
<name>A0A3S1HUE2_ELYCH</name>
<proteinExistence type="predicted"/>
<dbReference type="SUPFAM" id="SSF56988">
    <property type="entry name" value="Anthrax protective antigen"/>
    <property type="match status" value="1"/>
</dbReference>
<feature type="chain" id="PRO_5018642100" description="PA14 domain-containing protein" evidence="2">
    <location>
        <begin position="24"/>
        <end position="945"/>
    </location>
</feature>
<dbReference type="STRING" id="188477.A0A3S1HUE2"/>
<dbReference type="InterPro" id="IPR052387">
    <property type="entry name" value="Fibrocystin"/>
</dbReference>
<dbReference type="FunFam" id="2.60.40.10:FF:000857">
    <property type="entry name" value="PKHD1 like 1"/>
    <property type="match status" value="1"/>
</dbReference>
<evidence type="ECO:0000256" key="1">
    <source>
        <dbReference type="ARBA" id="ARBA00022729"/>
    </source>
</evidence>
<feature type="non-terminal residue" evidence="4">
    <location>
        <position position="945"/>
    </location>
</feature>
<dbReference type="PANTHER" id="PTHR46769:SF2">
    <property type="entry name" value="FIBROCYSTIN-L ISOFORM 2 PRECURSOR-RELATED"/>
    <property type="match status" value="1"/>
</dbReference>
<dbReference type="Pfam" id="PF01833">
    <property type="entry name" value="TIG"/>
    <property type="match status" value="2"/>
</dbReference>
<feature type="domain" description="PA14" evidence="3">
    <location>
        <begin position="320"/>
        <end position="461"/>
    </location>
</feature>
<feature type="signal peptide" evidence="2">
    <location>
        <begin position="1"/>
        <end position="23"/>
    </location>
</feature>
<dbReference type="SUPFAM" id="SSF81296">
    <property type="entry name" value="E set domains"/>
    <property type="match status" value="2"/>
</dbReference>
<evidence type="ECO:0000256" key="2">
    <source>
        <dbReference type="SAM" id="SignalP"/>
    </source>
</evidence>
<reference evidence="4 5" key="1">
    <citation type="submission" date="2019-01" db="EMBL/GenBank/DDBJ databases">
        <title>A draft genome assembly of the solar-powered sea slug Elysia chlorotica.</title>
        <authorList>
            <person name="Cai H."/>
            <person name="Li Q."/>
            <person name="Fang X."/>
            <person name="Li J."/>
            <person name="Curtis N.E."/>
            <person name="Altenburger A."/>
            <person name="Shibata T."/>
            <person name="Feng M."/>
            <person name="Maeda T."/>
            <person name="Schwartz J.A."/>
            <person name="Shigenobu S."/>
            <person name="Lundholm N."/>
            <person name="Nishiyama T."/>
            <person name="Yang H."/>
            <person name="Hasebe M."/>
            <person name="Li S."/>
            <person name="Pierce S.K."/>
            <person name="Wang J."/>
        </authorList>
    </citation>
    <scope>NUCLEOTIDE SEQUENCE [LARGE SCALE GENOMIC DNA]</scope>
    <source>
        <strain evidence="4">EC2010</strain>
        <tissue evidence="4">Whole organism of an adult</tissue>
    </source>
</reference>
<dbReference type="OrthoDB" id="6147181at2759"/>
<dbReference type="InterPro" id="IPR013783">
    <property type="entry name" value="Ig-like_fold"/>
</dbReference>
<evidence type="ECO:0000313" key="5">
    <source>
        <dbReference type="Proteomes" id="UP000271974"/>
    </source>
</evidence>
<comment type="caution">
    <text evidence="4">The sequence shown here is derived from an EMBL/GenBank/DDBJ whole genome shotgun (WGS) entry which is preliminary data.</text>
</comment>
<evidence type="ECO:0000259" key="3">
    <source>
        <dbReference type="PROSITE" id="PS51820"/>
    </source>
</evidence>
<protein>
    <recommendedName>
        <fullName evidence="3">PA14 domain-containing protein</fullName>
    </recommendedName>
</protein>
<dbReference type="Gene3D" id="2.60.40.10">
    <property type="entry name" value="Immunoglobulins"/>
    <property type="match status" value="2"/>
</dbReference>
<keyword evidence="5" id="KW-1185">Reference proteome</keyword>
<dbReference type="Proteomes" id="UP000271974">
    <property type="component" value="Unassembled WGS sequence"/>
</dbReference>
<sequence>MDLSMRCGLTLVLVTWLIITAQAAVPQVTSISPKSGSINGGTRVTISGSNFARNQFNFGAGNEHLGSKVKMVSLEIFECDIHPDGSHETQITCYTRPMPIGEYTIKVSVDGEDVDESNYCSDAANCIFTVSQDHTPTIVSVSPRTGMPGTFLEVKGNIITSRYASNEPDVEADSILRVYYGGQKCELRDEEADEMYGISFENNFGYFICRTEGTYIGVNDVNFLVSHTYGRSLPDPAIKHVHSNGIGIFQSFTEIHNISQHTGSTAGGTRLTLMGQHFDDTDSPVSVLVADEPCVVVEPISDTEIVCDTPVDSSGSSHYAGSRGFYVYIVNGTTSLAAVDKNTASVVHVDESWWSASNWGSHAVHMVGYFVPLYSGTYKFCVKAASSATLYLSPDHDPNNMEMILKERGSTCDGKESSPKSLTAGNKYYVEIQYGSSASDSYVGLVAHLMETDLTEEDTGMAEHEIQDLVFTSTVSTEIQRITVSSSSASGRSDVQRVTISGDPSAYFVIGLDGVFTLPMTLTTMIDASKVKAELEKLPSITFEVQVEIEAPGNDVSLVITSAAPQGSISAFEGRVVGGASPTDLTFTVTSVTAGAPDMSTFSLSMMGIPTEPIAAEASAADVEAALEKLFSVRCHEQLSNGRETNFESDASWMNGRVSDTEPFCGRYSVMNPTYIHHKGYGQRSTGIPISSSSNRYMCLAYKGLGKVRLVKFRFTYKAVDDSDQTDQVTFTVSNDNPETWSFHCEDVYTLIQAKVTGSRFVSEWAQAYREDTDEDLWIDQVVFNRVTPVPDGQMDAIKYLRMPQAQPSGAFMESISVTGTYPTFDIELTPHDCGYDFPLFQAGPGLPVKVSRQQSASPPIAGSYSVSFNGDTTPDRIAVSVKVEADNLIGGLSSMSVGFTEVEATGTCSAFTFRVKMVSTSGNQNMMTLDGSRLTGDGVSASVE</sequence>